<comment type="caution">
    <text evidence="1">The sequence shown here is derived from an EMBL/GenBank/DDBJ whole genome shotgun (WGS) entry which is preliminary data.</text>
</comment>
<dbReference type="Proteomes" id="UP000664859">
    <property type="component" value="Unassembled WGS sequence"/>
</dbReference>
<dbReference type="SUPFAM" id="SSF141571">
    <property type="entry name" value="Pentapeptide repeat-like"/>
    <property type="match status" value="1"/>
</dbReference>
<dbReference type="PANTHER" id="PTHR47200">
    <property type="entry name" value="THYLAKOID LUMENAL 15 KDA PROTEIN 1, CHLOROPLASTIC"/>
    <property type="match status" value="1"/>
</dbReference>
<dbReference type="Gene3D" id="2.160.20.80">
    <property type="entry name" value="E3 ubiquitin-protein ligase SopA"/>
    <property type="match status" value="1"/>
</dbReference>
<proteinExistence type="predicted"/>
<name>A0A835YUD1_9STRA</name>
<dbReference type="Pfam" id="PF00805">
    <property type="entry name" value="Pentapeptide"/>
    <property type="match status" value="1"/>
</dbReference>
<dbReference type="AlphaFoldDB" id="A0A835YUD1"/>
<reference evidence="1" key="1">
    <citation type="submission" date="2021-02" db="EMBL/GenBank/DDBJ databases">
        <title>First Annotated Genome of the Yellow-green Alga Tribonema minus.</title>
        <authorList>
            <person name="Mahan K.M."/>
        </authorList>
    </citation>
    <scope>NUCLEOTIDE SEQUENCE</scope>
    <source>
        <strain evidence="1">UTEX B ZZ1240</strain>
    </source>
</reference>
<organism evidence="1 2">
    <name type="scientific">Tribonema minus</name>
    <dbReference type="NCBI Taxonomy" id="303371"/>
    <lineage>
        <taxon>Eukaryota</taxon>
        <taxon>Sar</taxon>
        <taxon>Stramenopiles</taxon>
        <taxon>Ochrophyta</taxon>
        <taxon>PX clade</taxon>
        <taxon>Xanthophyceae</taxon>
        <taxon>Tribonematales</taxon>
        <taxon>Tribonemataceae</taxon>
        <taxon>Tribonema</taxon>
    </lineage>
</organism>
<evidence type="ECO:0000313" key="2">
    <source>
        <dbReference type="Proteomes" id="UP000664859"/>
    </source>
</evidence>
<dbReference type="OrthoDB" id="9989223at2759"/>
<dbReference type="InterPro" id="IPR001646">
    <property type="entry name" value="5peptide_repeat"/>
</dbReference>
<protein>
    <submittedName>
        <fullName evidence="1">Uncharacterized protein</fullName>
    </submittedName>
</protein>
<gene>
    <name evidence="1" type="ORF">JKP88DRAFT_202926</name>
</gene>
<dbReference type="EMBL" id="JAFCMP010000534">
    <property type="protein sequence ID" value="KAG5176733.1"/>
    <property type="molecule type" value="Genomic_DNA"/>
</dbReference>
<dbReference type="InterPro" id="IPR044213">
    <property type="entry name" value="At2g44920-like"/>
</dbReference>
<dbReference type="PANTHER" id="PTHR47200:SF2">
    <property type="entry name" value="THYLAKOID LUMENAL 15 KDA PROTEIN 1, CHLOROPLASTIC"/>
    <property type="match status" value="1"/>
</dbReference>
<keyword evidence="2" id="KW-1185">Reference proteome</keyword>
<accession>A0A835YUD1</accession>
<sequence length="233" mass="24422">MRSVVAVAVALCGSYVTGFLQVQPASAPRRPDTHMCANKNLEARIVPGFVAAAMVAASVLFPVAPGFAMQPAAKEGASSVSDTKMLSGAASTLDTGSRKIITRGVNLENADFHGKDMSGVSFQQSLVRGTNFASSKLIGSGFFDADLSNCDFTNANMNQANLEMANLKGSILKNAIVTEAYVSGATKFEPKDIEGADFTDTFLRKDQIMYLCAIAKGTNPVTGVDTADSLSCN</sequence>
<evidence type="ECO:0000313" key="1">
    <source>
        <dbReference type="EMBL" id="KAG5176733.1"/>
    </source>
</evidence>